<dbReference type="PANTHER" id="PTHR30519">
    <property type="entry name" value="5-METHYLTETRAHYDROPTEROYLTRIGLUTAMATE--HOMOCYSTEINE METHYLTRANSFERASE"/>
    <property type="match status" value="1"/>
</dbReference>
<dbReference type="InterPro" id="IPR038071">
    <property type="entry name" value="UROD/MetE-like_sf"/>
</dbReference>
<feature type="domain" description="Cobalamin-independent methionine synthase MetE N-terminal" evidence="1">
    <location>
        <begin position="4"/>
        <end position="103"/>
    </location>
</feature>
<dbReference type="InterPro" id="IPR013215">
    <property type="entry name" value="Cbl-indep_Met_Synth_N"/>
</dbReference>
<dbReference type="GO" id="GO:0003871">
    <property type="term" value="F:5-methyltetrahydropteroyltriglutamate-homocysteine S-methyltransferase activity"/>
    <property type="evidence" value="ECO:0007669"/>
    <property type="project" value="InterPro"/>
</dbReference>
<dbReference type="Gene3D" id="3.20.20.210">
    <property type="match status" value="1"/>
</dbReference>
<sequence>MTLSANLGFPCIGALRELKFALESHWKGATSKSKLAATGAQLRVRHWQLQQEAGIDMVPSNDYTLYDHVLDAALALGAIPERFADLRGGDPLDLYFACALGIETRLSC</sequence>
<dbReference type="RefSeq" id="WP_127071916.1">
    <property type="nucleotide sequence ID" value="NZ_BMKB01000005.1"/>
</dbReference>
<organism evidence="2 3">
    <name type="scientific">Pelagibacterium lentulum</name>
    <dbReference type="NCBI Taxonomy" id="2029865"/>
    <lineage>
        <taxon>Bacteria</taxon>
        <taxon>Pseudomonadati</taxon>
        <taxon>Pseudomonadota</taxon>
        <taxon>Alphaproteobacteria</taxon>
        <taxon>Hyphomicrobiales</taxon>
        <taxon>Devosiaceae</taxon>
        <taxon>Pelagibacterium</taxon>
    </lineage>
</organism>
<dbReference type="GO" id="GO:0008652">
    <property type="term" value="P:amino acid biosynthetic process"/>
    <property type="evidence" value="ECO:0007669"/>
    <property type="project" value="InterPro"/>
</dbReference>
<dbReference type="Pfam" id="PF08267">
    <property type="entry name" value="Meth_synt_1"/>
    <property type="match status" value="1"/>
</dbReference>
<proteinExistence type="predicted"/>
<evidence type="ECO:0000259" key="1">
    <source>
        <dbReference type="Pfam" id="PF08267"/>
    </source>
</evidence>
<protein>
    <recommendedName>
        <fullName evidence="1">Cobalamin-independent methionine synthase MetE N-terminal domain-containing protein</fullName>
    </recommendedName>
</protein>
<reference evidence="2 3" key="1">
    <citation type="journal article" date="2014" name="Int. J. Syst. Evol. Microbiol.">
        <title>Complete genome sequence of Corynebacterium casei LMG S-19264T (=DSM 44701T), isolated from a smear-ripened cheese.</title>
        <authorList>
            <consortium name="US DOE Joint Genome Institute (JGI-PGF)"/>
            <person name="Walter F."/>
            <person name="Albersmeier A."/>
            <person name="Kalinowski J."/>
            <person name="Ruckert C."/>
        </authorList>
    </citation>
    <scope>NUCLEOTIDE SEQUENCE [LARGE SCALE GENOMIC DNA]</scope>
    <source>
        <strain evidence="2 3">CGMCC 1.15896</strain>
    </source>
</reference>
<dbReference type="EMBL" id="BMKB01000005">
    <property type="protein sequence ID" value="GGA59525.1"/>
    <property type="molecule type" value="Genomic_DNA"/>
</dbReference>
<evidence type="ECO:0000313" key="2">
    <source>
        <dbReference type="EMBL" id="GGA59525.1"/>
    </source>
</evidence>
<name>A0A916RLD2_9HYPH</name>
<comment type="caution">
    <text evidence="2">The sequence shown here is derived from an EMBL/GenBank/DDBJ whole genome shotgun (WGS) entry which is preliminary data.</text>
</comment>
<dbReference type="Proteomes" id="UP000596977">
    <property type="component" value="Unassembled WGS sequence"/>
</dbReference>
<dbReference type="GO" id="GO:0008270">
    <property type="term" value="F:zinc ion binding"/>
    <property type="evidence" value="ECO:0007669"/>
    <property type="project" value="InterPro"/>
</dbReference>
<dbReference type="AlphaFoldDB" id="A0A916RLD2"/>
<dbReference type="OrthoDB" id="244285at2"/>
<evidence type="ECO:0000313" key="3">
    <source>
        <dbReference type="Proteomes" id="UP000596977"/>
    </source>
</evidence>
<gene>
    <name evidence="2" type="ORF">GCM10011499_32100</name>
</gene>
<accession>A0A916RLD2</accession>
<dbReference type="SUPFAM" id="SSF51726">
    <property type="entry name" value="UROD/MetE-like"/>
    <property type="match status" value="1"/>
</dbReference>
<keyword evidence="3" id="KW-1185">Reference proteome</keyword>